<dbReference type="PANTHER" id="PTHR18956:SF6">
    <property type="entry name" value="HYALURONAN MEDIATED MOTILITY RECEPTOR"/>
    <property type="match status" value="1"/>
</dbReference>
<feature type="region of interest" description="Disordered" evidence="5">
    <location>
        <begin position="1666"/>
        <end position="1727"/>
    </location>
</feature>
<dbReference type="InterPro" id="IPR031794">
    <property type="entry name" value="HMMR_C"/>
</dbReference>
<dbReference type="EMBL" id="JAPTSV010000002">
    <property type="protein sequence ID" value="KAJ1530283.1"/>
    <property type="molecule type" value="Genomic_DNA"/>
</dbReference>
<protein>
    <recommendedName>
        <fullName evidence="6">Hyaluronan-mediated motility receptor C-terminal domain-containing protein</fullName>
    </recommendedName>
</protein>
<feature type="coiled-coil region" evidence="4">
    <location>
        <begin position="885"/>
        <end position="954"/>
    </location>
</feature>
<keyword evidence="2" id="KW-0963">Cytoplasm</keyword>
<accession>A0AAV7XYS4</accession>
<comment type="caution">
    <text evidence="7">The sequence shown here is derived from an EMBL/GenBank/DDBJ whole genome shotgun (WGS) entry which is preliminary data.</text>
</comment>
<feature type="coiled-coil region" evidence="4">
    <location>
        <begin position="303"/>
        <end position="330"/>
    </location>
</feature>
<feature type="region of interest" description="Disordered" evidence="5">
    <location>
        <begin position="86"/>
        <end position="113"/>
    </location>
</feature>
<organism evidence="7 8">
    <name type="scientific">Megalurothrips usitatus</name>
    <name type="common">bean blossom thrips</name>
    <dbReference type="NCBI Taxonomy" id="439358"/>
    <lineage>
        <taxon>Eukaryota</taxon>
        <taxon>Metazoa</taxon>
        <taxon>Ecdysozoa</taxon>
        <taxon>Arthropoda</taxon>
        <taxon>Hexapoda</taxon>
        <taxon>Insecta</taxon>
        <taxon>Pterygota</taxon>
        <taxon>Neoptera</taxon>
        <taxon>Paraneoptera</taxon>
        <taxon>Thysanoptera</taxon>
        <taxon>Terebrantia</taxon>
        <taxon>Thripoidea</taxon>
        <taxon>Thripidae</taxon>
        <taxon>Megalurothrips</taxon>
    </lineage>
</organism>
<evidence type="ECO:0000313" key="8">
    <source>
        <dbReference type="Proteomes" id="UP001075354"/>
    </source>
</evidence>
<proteinExistence type="predicted"/>
<feature type="coiled-coil region" evidence="4">
    <location>
        <begin position="114"/>
        <end position="267"/>
    </location>
</feature>
<dbReference type="GO" id="GO:0005540">
    <property type="term" value="F:hyaluronic acid binding"/>
    <property type="evidence" value="ECO:0007669"/>
    <property type="project" value="InterPro"/>
</dbReference>
<feature type="coiled-coil region" evidence="4">
    <location>
        <begin position="1249"/>
        <end position="1413"/>
    </location>
</feature>
<feature type="coiled-coil region" evidence="4">
    <location>
        <begin position="1123"/>
        <end position="1157"/>
    </location>
</feature>
<evidence type="ECO:0000256" key="4">
    <source>
        <dbReference type="SAM" id="Coils"/>
    </source>
</evidence>
<feature type="coiled-coil region" evidence="4">
    <location>
        <begin position="986"/>
        <end position="1094"/>
    </location>
</feature>
<evidence type="ECO:0000259" key="6">
    <source>
        <dbReference type="Pfam" id="PF15908"/>
    </source>
</evidence>
<name>A0AAV7XYS4_9NEOP</name>
<keyword evidence="4" id="KW-0175">Coiled coil</keyword>
<dbReference type="Gene3D" id="1.20.5.1160">
    <property type="entry name" value="Vasodilator-stimulated phosphoprotein"/>
    <property type="match status" value="1"/>
</dbReference>
<dbReference type="PANTHER" id="PTHR18956">
    <property type="entry name" value="HYALURONAN MEDIATED MOTILITY RECEPTOR"/>
    <property type="match status" value="1"/>
</dbReference>
<dbReference type="SUPFAM" id="SSF57997">
    <property type="entry name" value="Tropomyosin"/>
    <property type="match status" value="2"/>
</dbReference>
<feature type="coiled-coil region" evidence="4">
    <location>
        <begin position="359"/>
        <end position="816"/>
    </location>
</feature>
<comment type="subcellular location">
    <subcellularLocation>
        <location evidence="1">Cytoplasm</location>
        <location evidence="1">Cytoskeleton</location>
        <location evidence="1">Spindle</location>
    </subcellularLocation>
</comment>
<feature type="domain" description="Hyaluronan-mediated motility receptor C-terminal" evidence="6">
    <location>
        <begin position="1494"/>
        <end position="1635"/>
    </location>
</feature>
<reference evidence="7" key="1">
    <citation type="submission" date="2022-12" db="EMBL/GenBank/DDBJ databases">
        <title>Chromosome-level genome assembly of the bean flower thrips Megalurothrips usitatus.</title>
        <authorList>
            <person name="Ma L."/>
            <person name="Liu Q."/>
            <person name="Li H."/>
            <person name="Cai W."/>
        </authorList>
    </citation>
    <scope>NUCLEOTIDE SEQUENCE</scope>
    <source>
        <strain evidence="7">Cailab_2022a</strain>
    </source>
</reference>
<sequence length="1727" mass="196539">MFPRAQIKRFNDITSDVPPPGSYDPKFASKVRGVGMDKMTDRFTEPKPVSADNLQRSASLNALPVFRTPQMPKKSTKKITLSALRGKHDPLSGSGGARRNIDSDFSSSEDITPLKDNRNQLATLQEKLQEACCKLEDSEAKCKQLEMDISADKEAIERLEVEKADLSKEVDRLIEEMAEQNSRLCSLTESYNTVDANLAERKAAVTELEQSKTELQLEMEIMKKRVEQNQMEVEQSVKRCLELEGCVAEAQAENEKLLQTRLVLSNEVADLGEKLNEASMQIQAREEHCETLEHAKRDLLILVDEKLQALDQLTSQIDESEKRSSKLELQLNENKSCITSLEENNSALKSKICILEEQLSHITSELETHKLQCKSLEADLSECKENLQDAENAKVKLSAQVGDLEMEIEALQKSLCKTEILLEDQKVLCQQETEEKKRLLQQLEELGDSTAELNKKLEQRQQLILGLQSDLSNSSCELEEKRAEVERQAKEYRAEIERICAKHNEELSSVHEDLEKNVANCEAKVAQAQAEHECELANLKELAYKLEQQVLEERKSQKILAENLDEEREEHQHQIQALTENIESSSLQRVTLESTLAETQAELQAVKHSHDSLDKQLVEQIKLHEDTVASAKCKLEAAELALYEEKQKAKEHIEKLTRESEERVAVIEQRTRAALQEAEIKLEAAEAAYTQTLQQVRDDTQALLRATKTDALKDLEEMKAETERKVALAKEEVSTISSQLEEAQEELRQVTSVRDDLRTSNLDKEMTIVELKDRMNLMETELAQSQKHLAEAQEELDAVRNELDLMKKIRKNLEILGNETLAIVNAVSKRLLDSDEEVERLSQVNCTLETTLNEQKENLAAMEEENIRDIQGMKMSLLEKVEVFKQKCVDENARLQTEIKILQESVEMYAGQLDEANRNVEMLEKDRDEQAAIIANLEQTTNELQATQDFLANQVEDYLSVKKSHSQTLKELNLCKDLLEKARSDAADGEMEIQHREKQINDLTNQLDDLNDKVTDLQGVILELETAAVESEQVVERLERKLEHQKESALKSDWQIGELTRENEEFRNQVTQLTKDMEQEKLSASQQIEDLSAAKADIQGQLDSLTTVLECHKMNVFKARERIETLVNVVARKESELEEKASEITQLQEELLSKSNQLSELAVIISDKDQALLALHRDADILRDTMKSNEEHSTNLRNDLDFEKAFRKECELKISEMLQEKLGNEVLIQDMKEKVFELDSTVADKNIVISSLEAKVQDSSEKISILKAEAEDSLRQITEAEKTVVILEACKAQMEIDISSLNVEVTGQKKLVEKQESQIAELNAEVQNQTDLAKYLQTRVEENRKEVAKLEEEKMALQSEVSSLKMQMEMIQWENEESLQKSKKEVEYQKEEIVALTQQVENIKLQIEKEKAVGNDRDEALSEEISALKIALGAKTQEVGTVKGRVQQLESELDQTTRRKETYKAAVVELQQAIKLSRAKMSSLEDELRVTQQKVVQEREAHSKELEGFREAAEDANSWEQRYYDLEALVGPFREQLEAFESERQALALQREAAEGEVKELAQRYAQVLGHQNHKQKIHHVVKLKEQILDLKKENDRLESQTRSQKRTIDKLKDELSRVTGQSRFNPAMAFKSQDESLQNRLSMAHSKSLLDNSGFSKTFRIPNHQSTAKKGKENISAFDASTPLSSRPASKVKEEILSPARPSPARNSPAGSPATPLKELQNQKVN</sequence>
<feature type="coiled-coil region" evidence="4">
    <location>
        <begin position="1537"/>
        <end position="1615"/>
    </location>
</feature>
<evidence type="ECO:0000256" key="1">
    <source>
        <dbReference type="ARBA" id="ARBA00004186"/>
    </source>
</evidence>
<dbReference type="Pfam" id="PF15908">
    <property type="entry name" value="HMMR_C"/>
    <property type="match status" value="1"/>
</dbReference>
<evidence type="ECO:0000256" key="3">
    <source>
        <dbReference type="ARBA" id="ARBA00023212"/>
    </source>
</evidence>
<keyword evidence="8" id="KW-1185">Reference proteome</keyword>
<evidence type="ECO:0000256" key="5">
    <source>
        <dbReference type="SAM" id="MobiDB-lite"/>
    </source>
</evidence>
<feature type="coiled-coil region" evidence="4">
    <location>
        <begin position="1439"/>
        <end position="1501"/>
    </location>
</feature>
<evidence type="ECO:0000313" key="7">
    <source>
        <dbReference type="EMBL" id="KAJ1530283.1"/>
    </source>
</evidence>
<dbReference type="Proteomes" id="UP001075354">
    <property type="component" value="Chromosome 2"/>
</dbReference>
<evidence type="ECO:0000256" key="2">
    <source>
        <dbReference type="ARBA" id="ARBA00022490"/>
    </source>
</evidence>
<gene>
    <name evidence="7" type="ORF">ONE63_005205</name>
</gene>
<keyword evidence="3" id="KW-0206">Cytoskeleton</keyword>
<dbReference type="InterPro" id="IPR026203">
    <property type="entry name" value="IHABP"/>
</dbReference>
<feature type="compositionally biased region" description="Low complexity" evidence="5">
    <location>
        <begin position="1699"/>
        <end position="1715"/>
    </location>
</feature>
<dbReference type="GO" id="GO:0005819">
    <property type="term" value="C:spindle"/>
    <property type="evidence" value="ECO:0007669"/>
    <property type="project" value="UniProtKB-SubCell"/>
</dbReference>
<feature type="region of interest" description="Disordered" evidence="5">
    <location>
        <begin position="1"/>
        <end position="26"/>
    </location>
</feature>